<dbReference type="SUPFAM" id="SSF63829">
    <property type="entry name" value="Calcium-dependent phosphotriesterase"/>
    <property type="match status" value="1"/>
</dbReference>
<protein>
    <submittedName>
        <fullName evidence="5">NHL repeat containing protein</fullName>
    </submittedName>
</protein>
<feature type="region of interest" description="Disordered" evidence="3">
    <location>
        <begin position="131"/>
        <end position="153"/>
    </location>
</feature>
<organism evidence="5 6">
    <name type="scientific">Chthoniobacter flavus Ellin428</name>
    <dbReference type="NCBI Taxonomy" id="497964"/>
    <lineage>
        <taxon>Bacteria</taxon>
        <taxon>Pseudomonadati</taxon>
        <taxon>Verrucomicrobiota</taxon>
        <taxon>Spartobacteria</taxon>
        <taxon>Chthoniobacterales</taxon>
        <taxon>Chthoniobacteraceae</taxon>
        <taxon>Chthoniobacter</taxon>
    </lineage>
</organism>
<dbReference type="PANTHER" id="PTHR10680:SF38">
    <property type="entry name" value="BLL1368 PROTEIN"/>
    <property type="match status" value="1"/>
</dbReference>
<dbReference type="Gene3D" id="2.120.10.30">
    <property type="entry name" value="TolB, C-terminal domain"/>
    <property type="match status" value="1"/>
</dbReference>
<accession>B4D944</accession>
<feature type="compositionally biased region" description="Basic and acidic residues" evidence="3">
    <location>
        <begin position="141"/>
        <end position="153"/>
    </location>
</feature>
<keyword evidence="6" id="KW-1185">Reference proteome</keyword>
<evidence type="ECO:0000256" key="3">
    <source>
        <dbReference type="SAM" id="MobiDB-lite"/>
    </source>
</evidence>
<evidence type="ECO:0000313" key="6">
    <source>
        <dbReference type="Proteomes" id="UP000005824"/>
    </source>
</evidence>
<feature type="chain" id="PRO_5002803306" evidence="4">
    <location>
        <begin position="21"/>
        <end position="338"/>
    </location>
</feature>
<feature type="signal peptide" evidence="4">
    <location>
        <begin position="1"/>
        <end position="20"/>
    </location>
</feature>
<evidence type="ECO:0000256" key="4">
    <source>
        <dbReference type="SAM" id="SignalP"/>
    </source>
</evidence>
<evidence type="ECO:0000256" key="1">
    <source>
        <dbReference type="ARBA" id="ARBA00022729"/>
    </source>
</evidence>
<sequence>MKKLLLPALLLVATLGSALALDYKAVPDWVSFPDGKKIIGNMHGDVAVASNGEVYVSVMDPKAGLQVFSPDGKWERNVPNAPPDFHGFVIHKDADGQEYIYGARLGAGNILKLTLDGKEVLNIPSSAIPDEFKNKSPKMKKGPDGKEVPNPDADKPFVRLTGMDVAPNGDLYVTDGYASSYIHRFDKTGKYLKSFGGTKEPYGFKTMHKLAIDTRFDPPRIIGCDRENKRVVHLSLDGDFLGVIMKDMLRPAAVAIQGDYAVIGEIAGRVTMLDKAGKVVAQFGTNDKADEVATNKVAPDQWRTGVVNAPHGVAFDAKGDVFVSEYNIYGRVHRFNRQ</sequence>
<keyword evidence="1 4" id="KW-0732">Signal</keyword>
<dbReference type="Proteomes" id="UP000005824">
    <property type="component" value="Unassembled WGS sequence"/>
</dbReference>
<dbReference type="eggNOG" id="COG3391">
    <property type="taxonomic scope" value="Bacteria"/>
</dbReference>
<dbReference type="EMBL" id="ABVL01000024">
    <property type="protein sequence ID" value="EDY17089.1"/>
    <property type="molecule type" value="Genomic_DNA"/>
</dbReference>
<evidence type="ECO:0000256" key="2">
    <source>
        <dbReference type="ARBA" id="ARBA00023180"/>
    </source>
</evidence>
<gene>
    <name evidence="5" type="ORF">CfE428DRAFT_5434</name>
</gene>
<name>B4D944_9BACT</name>
<proteinExistence type="predicted"/>
<dbReference type="InterPro" id="IPR011042">
    <property type="entry name" value="6-blade_b-propeller_TolB-like"/>
</dbReference>
<reference evidence="5 6" key="1">
    <citation type="journal article" date="2011" name="J. Bacteriol.">
        <title>Genome sequence of Chthoniobacter flavus Ellin428, an aerobic heterotrophic soil bacterium.</title>
        <authorList>
            <person name="Kant R."/>
            <person name="van Passel M.W."/>
            <person name="Palva A."/>
            <person name="Lucas S."/>
            <person name="Lapidus A."/>
            <person name="Glavina Del Rio T."/>
            <person name="Dalin E."/>
            <person name="Tice H."/>
            <person name="Bruce D."/>
            <person name="Goodwin L."/>
            <person name="Pitluck S."/>
            <person name="Larimer F.W."/>
            <person name="Land M.L."/>
            <person name="Hauser L."/>
            <person name="Sangwan P."/>
            <person name="de Vos W.M."/>
            <person name="Janssen P.H."/>
            <person name="Smidt H."/>
        </authorList>
    </citation>
    <scope>NUCLEOTIDE SEQUENCE [LARGE SCALE GENOMIC DNA]</scope>
    <source>
        <strain evidence="5 6">Ellin428</strain>
    </source>
</reference>
<dbReference type="RefSeq" id="WP_006982755.1">
    <property type="nucleotide sequence ID" value="NZ_ABVL01000024.1"/>
</dbReference>
<evidence type="ECO:0000313" key="5">
    <source>
        <dbReference type="EMBL" id="EDY17089.1"/>
    </source>
</evidence>
<keyword evidence="2" id="KW-0325">Glycoprotein</keyword>
<dbReference type="PANTHER" id="PTHR10680">
    <property type="entry name" value="PEPTIDYL-GLYCINE ALPHA-AMIDATING MONOOXYGENASE"/>
    <property type="match status" value="1"/>
</dbReference>
<dbReference type="STRING" id="497964.CfE428DRAFT_5434"/>
<comment type="caution">
    <text evidence="5">The sequence shown here is derived from an EMBL/GenBank/DDBJ whole genome shotgun (WGS) entry which is preliminary data.</text>
</comment>
<dbReference type="InParanoid" id="B4D944"/>
<dbReference type="AlphaFoldDB" id="B4D944"/>